<evidence type="ECO:0000313" key="1">
    <source>
        <dbReference type="WBParaSite" id="MCU_002350-RA"/>
    </source>
</evidence>
<sequence length="108" mass="12240">MIHVHQLCRRILTRSALPLVPASPSLVWTRLIIHPCAHSSPASHAIVHLLFTSFKRTDFSHLRSSSSPRHLHNSKRPITLGCLDCGSRLMLGPSQTQYHRFTKPNMDQ</sequence>
<organism evidence="1">
    <name type="scientific">Mesocestoides corti</name>
    <name type="common">Flatworm</name>
    <dbReference type="NCBI Taxonomy" id="53468"/>
    <lineage>
        <taxon>Eukaryota</taxon>
        <taxon>Metazoa</taxon>
        <taxon>Spiralia</taxon>
        <taxon>Lophotrochozoa</taxon>
        <taxon>Platyhelminthes</taxon>
        <taxon>Cestoda</taxon>
        <taxon>Eucestoda</taxon>
        <taxon>Cyclophyllidea</taxon>
        <taxon>Mesocestoididae</taxon>
        <taxon>Mesocestoides</taxon>
    </lineage>
</organism>
<reference evidence="1" key="1">
    <citation type="submission" date="2019-11" db="UniProtKB">
        <authorList>
            <consortium name="WormBaseParasite"/>
        </authorList>
    </citation>
    <scope>IDENTIFICATION</scope>
</reference>
<accession>A0A5K3EQZ2</accession>
<dbReference type="AlphaFoldDB" id="A0A5K3EQZ2"/>
<name>A0A5K3EQZ2_MESCO</name>
<proteinExistence type="predicted"/>
<dbReference type="WBParaSite" id="MCU_002350-RA">
    <property type="protein sequence ID" value="MCU_002350-RA"/>
    <property type="gene ID" value="MCU_002350"/>
</dbReference>
<protein>
    <submittedName>
        <fullName evidence="1">Secreted protein</fullName>
    </submittedName>
</protein>